<accession>A0ACC3MWK9</accession>
<evidence type="ECO:0000313" key="1">
    <source>
        <dbReference type="EMBL" id="KAK3704508.1"/>
    </source>
</evidence>
<reference evidence="1" key="1">
    <citation type="submission" date="2023-07" db="EMBL/GenBank/DDBJ databases">
        <title>Black Yeasts Isolated from many extreme environments.</title>
        <authorList>
            <person name="Coleine C."/>
            <person name="Stajich J.E."/>
            <person name="Selbmann L."/>
        </authorList>
    </citation>
    <scope>NUCLEOTIDE SEQUENCE</scope>
    <source>
        <strain evidence="1">CCFEE 5714</strain>
    </source>
</reference>
<gene>
    <name evidence="1" type="ORF">LTR37_013791</name>
</gene>
<dbReference type="Proteomes" id="UP001281147">
    <property type="component" value="Unassembled WGS sequence"/>
</dbReference>
<keyword evidence="2" id="KW-1185">Reference proteome</keyword>
<name>A0ACC3MWK9_9PEZI</name>
<proteinExistence type="predicted"/>
<comment type="caution">
    <text evidence="1">The sequence shown here is derived from an EMBL/GenBank/DDBJ whole genome shotgun (WGS) entry which is preliminary data.</text>
</comment>
<evidence type="ECO:0000313" key="2">
    <source>
        <dbReference type="Proteomes" id="UP001281147"/>
    </source>
</evidence>
<organism evidence="1 2">
    <name type="scientific">Vermiconidia calcicola</name>
    <dbReference type="NCBI Taxonomy" id="1690605"/>
    <lineage>
        <taxon>Eukaryota</taxon>
        <taxon>Fungi</taxon>
        <taxon>Dikarya</taxon>
        <taxon>Ascomycota</taxon>
        <taxon>Pezizomycotina</taxon>
        <taxon>Dothideomycetes</taxon>
        <taxon>Dothideomycetidae</taxon>
        <taxon>Mycosphaerellales</taxon>
        <taxon>Extremaceae</taxon>
        <taxon>Vermiconidia</taxon>
    </lineage>
</organism>
<sequence length="300" mass="32792">MVGCFGALLQRIRILIVRSAKMDDLIAAFGGTLQTTTPSSTPRDMANHEERCASTRTSFQRKLSQLDAVLRLNQTSRAAYPIASLHQESSCANDSGIWQDDLEDEEWAAWTNGDDLDFLADDIPVHSPALEAGNSTFKPEEAAMVPHRQVRLSEYGPKKSLSVLGVSQTCSTDQPNLCSNPWQQHASAPDQDRPDEVIHTASPINYDEIAPWQDYSPTVAVFPDYSNGGDCEEALMSNPWHTENGNDDEEGYSVLSDSDLGGSTIDGANDYLNCDVGVSAVPKDPTRSDGRDMSAYSNQE</sequence>
<protein>
    <submittedName>
        <fullName evidence="1">Uncharacterized protein</fullName>
    </submittedName>
</protein>
<dbReference type="EMBL" id="JAUTXU010000138">
    <property type="protein sequence ID" value="KAK3704508.1"/>
    <property type="molecule type" value="Genomic_DNA"/>
</dbReference>